<accession>A0A6C0KT92</accession>
<proteinExistence type="predicted"/>
<dbReference type="EMBL" id="MN740961">
    <property type="protein sequence ID" value="QHU19960.1"/>
    <property type="molecule type" value="Genomic_DNA"/>
</dbReference>
<evidence type="ECO:0000313" key="1">
    <source>
        <dbReference type="EMBL" id="QHU19960.1"/>
    </source>
</evidence>
<name>A0A6C0KT92_9ZZZZ</name>
<organism evidence="1">
    <name type="scientific">viral metagenome</name>
    <dbReference type="NCBI Taxonomy" id="1070528"/>
    <lineage>
        <taxon>unclassified sequences</taxon>
        <taxon>metagenomes</taxon>
        <taxon>organismal metagenomes</taxon>
    </lineage>
</organism>
<dbReference type="AlphaFoldDB" id="A0A6C0KT92"/>
<protein>
    <submittedName>
        <fullName evidence="1">Uncharacterized protein</fullName>
    </submittedName>
</protein>
<reference evidence="1" key="1">
    <citation type="journal article" date="2020" name="Nature">
        <title>Giant virus diversity and host interactions through global metagenomics.</title>
        <authorList>
            <person name="Schulz F."/>
            <person name="Roux S."/>
            <person name="Paez-Espino D."/>
            <person name="Jungbluth S."/>
            <person name="Walsh D.A."/>
            <person name="Denef V.J."/>
            <person name="McMahon K.D."/>
            <person name="Konstantinidis K.T."/>
            <person name="Eloe-Fadrosh E.A."/>
            <person name="Kyrpides N.C."/>
            <person name="Woyke T."/>
        </authorList>
    </citation>
    <scope>NUCLEOTIDE SEQUENCE</scope>
    <source>
        <strain evidence="1">GVMAG-S-3300013014-136</strain>
    </source>
</reference>
<sequence length="77" mass="8642">MPYTFEVISVGPQLRTVVRGVYTGDLRLVSKYFGAKVTFDSVDQFTIGGCYDQNELNTCFRHTGIVFTTEIPTLLLT</sequence>